<evidence type="ECO:0000256" key="2">
    <source>
        <dbReference type="SAM" id="MobiDB-lite"/>
    </source>
</evidence>
<feature type="domain" description="RNA-binding S4" evidence="3">
    <location>
        <begin position="6"/>
        <end position="69"/>
    </location>
</feature>
<dbReference type="Gene3D" id="3.10.290.10">
    <property type="entry name" value="RNA-binding S4 domain"/>
    <property type="match status" value="1"/>
</dbReference>
<comment type="caution">
    <text evidence="4">The sequence shown here is derived from an EMBL/GenBank/DDBJ whole genome shotgun (WGS) entry which is preliminary data.</text>
</comment>
<proteinExistence type="predicted"/>
<dbReference type="Proteomes" id="UP001595796">
    <property type="component" value="Unassembled WGS sequence"/>
</dbReference>
<keyword evidence="5" id="KW-1185">Reference proteome</keyword>
<gene>
    <name evidence="4" type="ORF">ACFPFW_11105</name>
</gene>
<evidence type="ECO:0000259" key="3">
    <source>
        <dbReference type="SMART" id="SM00363"/>
    </source>
</evidence>
<organism evidence="4 5">
    <name type="scientific">Flaviflagellibacter deserti</name>
    <dbReference type="NCBI Taxonomy" id="2267266"/>
    <lineage>
        <taxon>Bacteria</taxon>
        <taxon>Pseudomonadati</taxon>
        <taxon>Pseudomonadota</taxon>
        <taxon>Alphaproteobacteria</taxon>
        <taxon>Hyphomicrobiales</taxon>
        <taxon>Flaviflagellibacter</taxon>
    </lineage>
</organism>
<evidence type="ECO:0000313" key="4">
    <source>
        <dbReference type="EMBL" id="MFC5068557.1"/>
    </source>
</evidence>
<dbReference type="Pfam" id="PF01479">
    <property type="entry name" value="S4"/>
    <property type="match status" value="1"/>
</dbReference>
<name>A0ABV9Z211_9HYPH</name>
<dbReference type="EMBL" id="JBHSJF010000006">
    <property type="protein sequence ID" value="MFC5068557.1"/>
    <property type="molecule type" value="Genomic_DNA"/>
</dbReference>
<evidence type="ECO:0000256" key="1">
    <source>
        <dbReference type="PROSITE-ProRule" id="PRU00182"/>
    </source>
</evidence>
<dbReference type="PROSITE" id="PS50889">
    <property type="entry name" value="S4"/>
    <property type="match status" value="1"/>
</dbReference>
<dbReference type="InterPro" id="IPR002942">
    <property type="entry name" value="S4_RNA-bd"/>
</dbReference>
<feature type="region of interest" description="Disordered" evidence="2">
    <location>
        <begin position="79"/>
        <end position="125"/>
    </location>
</feature>
<accession>A0ABV9Z211</accession>
<feature type="compositionally biased region" description="Basic and acidic residues" evidence="2">
    <location>
        <begin position="116"/>
        <end position="125"/>
    </location>
</feature>
<dbReference type="SUPFAM" id="SSF55174">
    <property type="entry name" value="Alpha-L RNA-binding motif"/>
    <property type="match status" value="1"/>
</dbReference>
<evidence type="ECO:0000313" key="5">
    <source>
        <dbReference type="Proteomes" id="UP001595796"/>
    </source>
</evidence>
<dbReference type="InterPro" id="IPR036986">
    <property type="entry name" value="S4_RNA-bd_sf"/>
</dbReference>
<dbReference type="CDD" id="cd00165">
    <property type="entry name" value="S4"/>
    <property type="match status" value="1"/>
</dbReference>
<sequence length="125" mass="14012">MSTDRQRIDKWLWHARVVKTRTLAQELAVSGHVRLNGIRIDAASRPVKVGDTLTIALENRVRVLEVKGFAERRGSATVASALFDDHSPPPPERPGPVAVGPQRDPGTGRPTKRDRRMLDRFEKED</sequence>
<protein>
    <submittedName>
        <fullName evidence="4">RNA-binding S4 domain-containing protein</fullName>
    </submittedName>
</protein>
<keyword evidence="1" id="KW-0694">RNA-binding</keyword>
<dbReference type="SMART" id="SM00363">
    <property type="entry name" value="S4"/>
    <property type="match status" value="1"/>
</dbReference>
<reference evidence="5" key="1">
    <citation type="journal article" date="2019" name="Int. J. Syst. Evol. Microbiol.">
        <title>The Global Catalogue of Microorganisms (GCM) 10K type strain sequencing project: providing services to taxonomists for standard genome sequencing and annotation.</title>
        <authorList>
            <consortium name="The Broad Institute Genomics Platform"/>
            <consortium name="The Broad Institute Genome Sequencing Center for Infectious Disease"/>
            <person name="Wu L."/>
            <person name="Ma J."/>
        </authorList>
    </citation>
    <scope>NUCLEOTIDE SEQUENCE [LARGE SCALE GENOMIC DNA]</scope>
    <source>
        <strain evidence="5">CGMCC 1.16444</strain>
    </source>
</reference>
<dbReference type="RefSeq" id="WP_114957952.1">
    <property type="nucleotide sequence ID" value="NZ_JBHSJF010000006.1"/>
</dbReference>